<proteinExistence type="predicted"/>
<dbReference type="EMBL" id="QTUC01000001">
    <property type="protein sequence ID" value="REF35677.1"/>
    <property type="molecule type" value="Genomic_DNA"/>
</dbReference>
<dbReference type="Gene3D" id="2.30.110.10">
    <property type="entry name" value="Electron Transport, Fmn-binding Protein, Chain A"/>
    <property type="match status" value="1"/>
</dbReference>
<protein>
    <submittedName>
        <fullName evidence="3">PPOX class probable F420-dependent enzyme</fullName>
    </submittedName>
</protein>
<sequence>MNANDVRAFLRENHHAVLATFRRDGMPQLSPVTVGVDGEGYAVISTREPAYKVRNLRRDPRAALCVFTDAFYGSWFQVEGTAHIVSLPEAMEPLVDYYRRVAGEHPDWDDYRAAMERERRCLIRIAIERVGPTVAG</sequence>
<keyword evidence="4" id="KW-1185">Reference proteome</keyword>
<dbReference type="OrthoDB" id="1094370at2"/>
<dbReference type="PANTHER" id="PTHR35176:SF2">
    <property type="entry name" value="F420H(2)-DEPENDENT REDUCTASE RV1155"/>
    <property type="match status" value="1"/>
</dbReference>
<dbReference type="Pfam" id="PF01243">
    <property type="entry name" value="PNPOx_N"/>
    <property type="match status" value="1"/>
</dbReference>
<dbReference type="GO" id="GO:0070967">
    <property type="term" value="F:coenzyme F420 binding"/>
    <property type="evidence" value="ECO:0007669"/>
    <property type="project" value="TreeGrafter"/>
</dbReference>
<dbReference type="SUPFAM" id="SSF50475">
    <property type="entry name" value="FMN-binding split barrel"/>
    <property type="match status" value="1"/>
</dbReference>
<evidence type="ECO:0000256" key="1">
    <source>
        <dbReference type="ARBA" id="ARBA00023002"/>
    </source>
</evidence>
<dbReference type="NCBIfam" id="TIGR03618">
    <property type="entry name" value="Rv1155_F420"/>
    <property type="match status" value="1"/>
</dbReference>
<organism evidence="3 4">
    <name type="scientific">Thermasporomyces composti</name>
    <dbReference type="NCBI Taxonomy" id="696763"/>
    <lineage>
        <taxon>Bacteria</taxon>
        <taxon>Bacillati</taxon>
        <taxon>Actinomycetota</taxon>
        <taxon>Actinomycetes</taxon>
        <taxon>Propionibacteriales</taxon>
        <taxon>Nocardioidaceae</taxon>
        <taxon>Thermasporomyces</taxon>
    </lineage>
</organism>
<name>A0A3D9V2D0_THECX</name>
<dbReference type="GO" id="GO:0005829">
    <property type="term" value="C:cytosol"/>
    <property type="evidence" value="ECO:0007669"/>
    <property type="project" value="TreeGrafter"/>
</dbReference>
<feature type="domain" description="Pyridoxamine 5'-phosphate oxidase N-terminal" evidence="2">
    <location>
        <begin position="6"/>
        <end position="130"/>
    </location>
</feature>
<dbReference type="GO" id="GO:0016627">
    <property type="term" value="F:oxidoreductase activity, acting on the CH-CH group of donors"/>
    <property type="evidence" value="ECO:0007669"/>
    <property type="project" value="TreeGrafter"/>
</dbReference>
<dbReference type="InterPro" id="IPR011576">
    <property type="entry name" value="Pyridox_Oxase_N"/>
</dbReference>
<dbReference type="PANTHER" id="PTHR35176">
    <property type="entry name" value="HEME OXYGENASE HI_0854-RELATED"/>
    <property type="match status" value="1"/>
</dbReference>
<gene>
    <name evidence="3" type="ORF">DFJ64_1062</name>
</gene>
<evidence type="ECO:0000313" key="4">
    <source>
        <dbReference type="Proteomes" id="UP000256485"/>
    </source>
</evidence>
<dbReference type="RefSeq" id="WP_115849426.1">
    <property type="nucleotide sequence ID" value="NZ_QTUC01000001.1"/>
</dbReference>
<dbReference type="AlphaFoldDB" id="A0A3D9V2D0"/>
<dbReference type="Proteomes" id="UP000256485">
    <property type="component" value="Unassembled WGS sequence"/>
</dbReference>
<keyword evidence="1" id="KW-0560">Oxidoreductase</keyword>
<accession>A0A3D9V2D0</accession>
<dbReference type="InterPro" id="IPR012349">
    <property type="entry name" value="Split_barrel_FMN-bd"/>
</dbReference>
<dbReference type="InterPro" id="IPR052019">
    <property type="entry name" value="F420H2_bilvrd_red/Heme_oxyg"/>
</dbReference>
<evidence type="ECO:0000259" key="2">
    <source>
        <dbReference type="Pfam" id="PF01243"/>
    </source>
</evidence>
<dbReference type="InterPro" id="IPR019920">
    <property type="entry name" value="F420-binding_dom_put"/>
</dbReference>
<comment type="caution">
    <text evidence="3">The sequence shown here is derived from an EMBL/GenBank/DDBJ whole genome shotgun (WGS) entry which is preliminary data.</text>
</comment>
<reference evidence="3 4" key="1">
    <citation type="submission" date="2018-08" db="EMBL/GenBank/DDBJ databases">
        <title>Sequencing the genomes of 1000 actinobacteria strains.</title>
        <authorList>
            <person name="Klenk H.-P."/>
        </authorList>
    </citation>
    <scope>NUCLEOTIDE SEQUENCE [LARGE SCALE GENOMIC DNA]</scope>
    <source>
        <strain evidence="3 4">DSM 22891</strain>
    </source>
</reference>
<evidence type="ECO:0000313" key="3">
    <source>
        <dbReference type="EMBL" id="REF35677.1"/>
    </source>
</evidence>